<evidence type="ECO:0000313" key="15">
    <source>
        <dbReference type="EMBL" id="KAJ3227747.1"/>
    </source>
</evidence>
<dbReference type="Gene3D" id="3.30.310.50">
    <property type="entry name" value="Alpha-D-phosphohexomutase, C-terminal domain"/>
    <property type="match status" value="1"/>
</dbReference>
<evidence type="ECO:0000259" key="12">
    <source>
        <dbReference type="Pfam" id="PF02878"/>
    </source>
</evidence>
<accession>A0AAD5U7Q4</accession>
<comment type="similarity">
    <text evidence="4 11">Belongs to the phosphohexose mutase family.</text>
</comment>
<proteinExistence type="inferred from homology"/>
<keyword evidence="10" id="KW-0413">Isomerase</keyword>
<feature type="domain" description="Alpha-D-phosphohexomutase alpha/beta/alpha" evidence="12">
    <location>
        <begin position="19"/>
        <end position="156"/>
    </location>
</feature>
<comment type="subcellular location">
    <subcellularLocation>
        <location evidence="3">Cytoplasm</location>
    </subcellularLocation>
</comment>
<evidence type="ECO:0000259" key="13">
    <source>
        <dbReference type="Pfam" id="PF02879"/>
    </source>
</evidence>
<evidence type="ECO:0000256" key="2">
    <source>
        <dbReference type="ARBA" id="ARBA00001946"/>
    </source>
</evidence>
<dbReference type="InterPro" id="IPR005845">
    <property type="entry name" value="A-D-PHexomutase_a/b/a-II"/>
</dbReference>
<dbReference type="InterPro" id="IPR005846">
    <property type="entry name" value="A-D-PHexomutase_a/b/a-III"/>
</dbReference>
<dbReference type="GO" id="GO:0005975">
    <property type="term" value="P:carbohydrate metabolic process"/>
    <property type="evidence" value="ECO:0007669"/>
    <property type="project" value="InterPro"/>
</dbReference>
<dbReference type="NCBIfam" id="NF005737">
    <property type="entry name" value="PRK07564.1-1"/>
    <property type="match status" value="1"/>
</dbReference>
<sequence length="576" mass="63315">MSSSFTAATIEYIKPFTDQNPGTSGLRKRTKVFQQKYYSESFIQATLSNVVDSSDVSLLVGGDGRYWSEEICQTIIKLSAGNKVKTVYVAKDSILSTPAASNLIRTLKLSGGFLLTASHNPGGPDYDFGIKYNCGNGGPAPEKLTNAIYQKTLEQNSYTTVSALPIIDLKTLASYTFEIQNALGESWSTTVHVIDAIKDYVTLMKEIFDFPTIQNFLKKSNAKILLDSMNGVTGPYATQILVHELKLNNSSVMNNVPKADFGGIHPDPNLTYAASLAEKTWSENIDLGAASDGDGDRNMIVAKDNVFVNPSDSVAVIADNAHLIPFFKKSGVKGLARSMPTSMALDRVAKRKNLQFYEVPTGWKFFGNLMDAGKLSICGEESFGTGSDHIREKDGIWAILAWLNILAASNAEKTFEQGFIGVKEILENHYRIYGRNYFTRYDYEEVSSEGGAELMKYLRNLVSAENKTHVVGKKYTGNGETYVVKKCDDFSYTDPVDGSVSQKQGVYFVFEDESRIVYRASGTGSQGATIRVYVEKYEATNYLTEASTALSGLVSIAKELGKIKEFTGRDEPTVIT</sequence>
<dbReference type="EMBL" id="JADGJW010000011">
    <property type="protein sequence ID" value="KAJ3227747.1"/>
    <property type="molecule type" value="Genomic_DNA"/>
</dbReference>
<evidence type="ECO:0000259" key="14">
    <source>
        <dbReference type="Pfam" id="PF02880"/>
    </source>
</evidence>
<keyword evidence="9 11" id="KW-0460">Magnesium</keyword>
<evidence type="ECO:0000256" key="9">
    <source>
        <dbReference type="ARBA" id="ARBA00022842"/>
    </source>
</evidence>
<dbReference type="InterPro" id="IPR016066">
    <property type="entry name" value="A-D-PHexomutase_CS"/>
</dbReference>
<keyword evidence="16" id="KW-1185">Reference proteome</keyword>
<dbReference type="SUPFAM" id="SSF55957">
    <property type="entry name" value="Phosphoglucomutase, C-terminal domain"/>
    <property type="match status" value="1"/>
</dbReference>
<dbReference type="SUPFAM" id="SSF53738">
    <property type="entry name" value="Phosphoglucomutase, first 3 domains"/>
    <property type="match status" value="3"/>
</dbReference>
<keyword evidence="7" id="KW-0597">Phosphoprotein</keyword>
<comment type="catalytic activity">
    <reaction evidence="1">
        <text>alpha-D-glucose 1-phosphate = alpha-D-glucose 6-phosphate</text>
        <dbReference type="Rhea" id="RHEA:23536"/>
        <dbReference type="ChEBI" id="CHEBI:58225"/>
        <dbReference type="ChEBI" id="CHEBI:58601"/>
        <dbReference type="EC" id="5.4.2.2"/>
    </reaction>
</comment>
<gene>
    <name evidence="15" type="primary">PGM2_1</name>
    <name evidence="15" type="ORF">HK099_000420</name>
</gene>
<dbReference type="GO" id="GO:0000287">
    <property type="term" value="F:magnesium ion binding"/>
    <property type="evidence" value="ECO:0007669"/>
    <property type="project" value="InterPro"/>
</dbReference>
<feature type="domain" description="Alpha-D-phosphohexomutase alpha/beta/alpha" evidence="14">
    <location>
        <begin position="315"/>
        <end position="410"/>
    </location>
</feature>
<evidence type="ECO:0000256" key="10">
    <source>
        <dbReference type="ARBA" id="ARBA00023235"/>
    </source>
</evidence>
<dbReference type="GO" id="GO:0004614">
    <property type="term" value="F:phosphoglucomutase activity"/>
    <property type="evidence" value="ECO:0007669"/>
    <property type="project" value="UniProtKB-EC"/>
</dbReference>
<dbReference type="InterPro" id="IPR036900">
    <property type="entry name" value="A-D-PHexomutase_C_sf"/>
</dbReference>
<keyword evidence="6" id="KW-0963">Cytoplasm</keyword>
<dbReference type="Gene3D" id="3.40.120.10">
    <property type="entry name" value="Alpha-D-Glucose-1,6-Bisphosphate, subunit A, domain 3"/>
    <property type="match status" value="3"/>
</dbReference>
<evidence type="ECO:0000256" key="11">
    <source>
        <dbReference type="RuleBase" id="RU004326"/>
    </source>
</evidence>
<dbReference type="Pfam" id="PF02879">
    <property type="entry name" value="PGM_PMM_II"/>
    <property type="match status" value="1"/>
</dbReference>
<evidence type="ECO:0000256" key="5">
    <source>
        <dbReference type="ARBA" id="ARBA00012728"/>
    </source>
</evidence>
<evidence type="ECO:0000256" key="8">
    <source>
        <dbReference type="ARBA" id="ARBA00022723"/>
    </source>
</evidence>
<evidence type="ECO:0000256" key="4">
    <source>
        <dbReference type="ARBA" id="ARBA00010231"/>
    </source>
</evidence>
<reference evidence="15" key="1">
    <citation type="submission" date="2020-05" db="EMBL/GenBank/DDBJ databases">
        <title>Phylogenomic resolution of chytrid fungi.</title>
        <authorList>
            <person name="Stajich J.E."/>
            <person name="Amses K."/>
            <person name="Simmons R."/>
            <person name="Seto K."/>
            <person name="Myers J."/>
            <person name="Bonds A."/>
            <person name="Quandt C.A."/>
            <person name="Barry K."/>
            <person name="Liu P."/>
            <person name="Grigoriev I."/>
            <person name="Longcore J.E."/>
            <person name="James T.Y."/>
        </authorList>
    </citation>
    <scope>NUCLEOTIDE SEQUENCE</scope>
    <source>
        <strain evidence="15">JEL0476</strain>
    </source>
</reference>
<dbReference type="EC" id="5.4.2.2" evidence="5"/>
<dbReference type="InterPro" id="IPR005844">
    <property type="entry name" value="A-D-PHexomutase_a/b/a-I"/>
</dbReference>
<dbReference type="InterPro" id="IPR005841">
    <property type="entry name" value="Alpha-D-phosphohexomutase_SF"/>
</dbReference>
<dbReference type="PANTHER" id="PTHR22573">
    <property type="entry name" value="PHOSPHOHEXOMUTASE FAMILY MEMBER"/>
    <property type="match status" value="1"/>
</dbReference>
<dbReference type="Pfam" id="PF02878">
    <property type="entry name" value="PGM_PMM_I"/>
    <property type="match status" value="1"/>
</dbReference>
<dbReference type="InterPro" id="IPR045244">
    <property type="entry name" value="PGM"/>
</dbReference>
<keyword evidence="8 11" id="KW-0479">Metal-binding</keyword>
<evidence type="ECO:0000256" key="7">
    <source>
        <dbReference type="ARBA" id="ARBA00022553"/>
    </source>
</evidence>
<comment type="cofactor">
    <cofactor evidence="2">
        <name>Mg(2+)</name>
        <dbReference type="ChEBI" id="CHEBI:18420"/>
    </cofactor>
</comment>
<evidence type="ECO:0000256" key="3">
    <source>
        <dbReference type="ARBA" id="ARBA00004496"/>
    </source>
</evidence>
<feature type="domain" description="Alpha-D-phosphohexomutase alpha/beta/alpha" evidence="13">
    <location>
        <begin position="199"/>
        <end position="303"/>
    </location>
</feature>
<dbReference type="PANTHER" id="PTHR22573:SF2">
    <property type="entry name" value="PHOSPHOGLUCOMUTASE"/>
    <property type="match status" value="1"/>
</dbReference>
<dbReference type="FunFam" id="3.30.310.50:FF:000002">
    <property type="entry name" value="Phosphoglucomutase 5"/>
    <property type="match status" value="1"/>
</dbReference>
<evidence type="ECO:0000313" key="16">
    <source>
        <dbReference type="Proteomes" id="UP001211065"/>
    </source>
</evidence>
<protein>
    <recommendedName>
        <fullName evidence="5">phosphoglucomutase (alpha-D-glucose-1,6-bisphosphate-dependent)</fullName>
        <ecNumber evidence="5">5.4.2.2</ecNumber>
    </recommendedName>
</protein>
<evidence type="ECO:0000256" key="1">
    <source>
        <dbReference type="ARBA" id="ARBA00000443"/>
    </source>
</evidence>
<dbReference type="PRINTS" id="PR00509">
    <property type="entry name" value="PGMPMM"/>
</dbReference>
<dbReference type="Pfam" id="PF24947">
    <property type="entry name" value="PGM1_C_vert_fung"/>
    <property type="match status" value="1"/>
</dbReference>
<dbReference type="FunFam" id="3.40.120.10:FF:000004">
    <property type="entry name" value="Phosphoglucomutase 5"/>
    <property type="match status" value="1"/>
</dbReference>
<organism evidence="15 16">
    <name type="scientific">Clydaea vesicula</name>
    <dbReference type="NCBI Taxonomy" id="447962"/>
    <lineage>
        <taxon>Eukaryota</taxon>
        <taxon>Fungi</taxon>
        <taxon>Fungi incertae sedis</taxon>
        <taxon>Chytridiomycota</taxon>
        <taxon>Chytridiomycota incertae sedis</taxon>
        <taxon>Chytridiomycetes</taxon>
        <taxon>Lobulomycetales</taxon>
        <taxon>Lobulomycetaceae</taxon>
        <taxon>Clydaea</taxon>
    </lineage>
</organism>
<comment type="caution">
    <text evidence="15">The sequence shown here is derived from an EMBL/GenBank/DDBJ whole genome shotgun (WGS) entry which is preliminary data.</text>
</comment>
<dbReference type="InterPro" id="IPR016055">
    <property type="entry name" value="A-D-PHexomutase_a/b/a-I/II/III"/>
</dbReference>
<dbReference type="Proteomes" id="UP001211065">
    <property type="component" value="Unassembled WGS sequence"/>
</dbReference>
<dbReference type="Pfam" id="PF02880">
    <property type="entry name" value="PGM_PMM_III"/>
    <property type="match status" value="1"/>
</dbReference>
<name>A0AAD5U7Q4_9FUNG</name>
<dbReference type="PROSITE" id="PS00710">
    <property type="entry name" value="PGM_PMM"/>
    <property type="match status" value="1"/>
</dbReference>
<evidence type="ECO:0000256" key="6">
    <source>
        <dbReference type="ARBA" id="ARBA00022490"/>
    </source>
</evidence>
<dbReference type="AlphaFoldDB" id="A0AAD5U7Q4"/>
<dbReference type="GO" id="GO:0005829">
    <property type="term" value="C:cytosol"/>
    <property type="evidence" value="ECO:0007669"/>
    <property type="project" value="TreeGrafter"/>
</dbReference>
<dbReference type="FunFam" id="3.40.120.10:FF:000007">
    <property type="entry name" value="Phosphoglucomutase 5"/>
    <property type="match status" value="1"/>
</dbReference>